<dbReference type="NCBIfam" id="TIGR02937">
    <property type="entry name" value="sigma70-ECF"/>
    <property type="match status" value="1"/>
</dbReference>
<dbReference type="InterPro" id="IPR013325">
    <property type="entry name" value="RNA_pol_sigma_r2"/>
</dbReference>
<keyword evidence="2" id="KW-0731">Sigma factor</keyword>
<dbReference type="InterPro" id="IPR007627">
    <property type="entry name" value="RNA_pol_sigma70_r2"/>
</dbReference>
<dbReference type="AlphaFoldDB" id="A9LH47"/>
<dbReference type="GO" id="GO:0003677">
    <property type="term" value="F:DNA binding"/>
    <property type="evidence" value="ECO:0007669"/>
    <property type="project" value="UniProtKB-KW"/>
</dbReference>
<evidence type="ECO:0000256" key="3">
    <source>
        <dbReference type="ARBA" id="ARBA00023125"/>
    </source>
</evidence>
<organism evidence="8">
    <name type="scientific">uncultured planctomycete 13FN</name>
    <dbReference type="NCBI Taxonomy" id="455065"/>
    <lineage>
        <taxon>Bacteria</taxon>
        <taxon>Pseudomonadati</taxon>
        <taxon>Planctomycetota</taxon>
        <taxon>Planctomycetia</taxon>
        <taxon>Planctomycetales</taxon>
        <taxon>environmental samples</taxon>
    </lineage>
</organism>
<evidence type="ECO:0000256" key="5">
    <source>
        <dbReference type="SAM" id="Coils"/>
    </source>
</evidence>
<dbReference type="SUPFAM" id="SSF88946">
    <property type="entry name" value="Sigma2 domain of RNA polymerase sigma factors"/>
    <property type="match status" value="1"/>
</dbReference>
<dbReference type="Gene3D" id="1.10.601.10">
    <property type="entry name" value="RNA Polymerase Primary Sigma Factor"/>
    <property type="match status" value="1"/>
</dbReference>
<accession>A9LH47</accession>
<dbReference type="InterPro" id="IPR000943">
    <property type="entry name" value="RNA_pol_sigma70"/>
</dbReference>
<evidence type="ECO:0000256" key="4">
    <source>
        <dbReference type="ARBA" id="ARBA00023163"/>
    </source>
</evidence>
<keyword evidence="3" id="KW-0238">DNA-binding</keyword>
<feature type="coiled-coil region" evidence="5">
    <location>
        <begin position="76"/>
        <end position="108"/>
    </location>
</feature>
<feature type="domain" description="RNA polymerase sigma-70" evidence="7">
    <location>
        <begin position="347"/>
        <end position="373"/>
    </location>
</feature>
<dbReference type="PRINTS" id="PR00046">
    <property type="entry name" value="SIGMA70FCT"/>
</dbReference>
<gene>
    <name evidence="8" type="primary">rpoD</name>
    <name evidence="8" type="ORF">13FN_7</name>
</gene>
<evidence type="ECO:0000313" key="8">
    <source>
        <dbReference type="EMBL" id="ABX10718.1"/>
    </source>
</evidence>
<dbReference type="SUPFAM" id="SSF88659">
    <property type="entry name" value="Sigma3 and sigma4 domains of RNA polymerase sigma factors"/>
    <property type="match status" value="1"/>
</dbReference>
<dbReference type="Pfam" id="PF04542">
    <property type="entry name" value="Sigma70_r2"/>
    <property type="match status" value="1"/>
</dbReference>
<dbReference type="PANTHER" id="PTHR30603:SF60">
    <property type="entry name" value="RNA POLYMERASE SIGMA FACTOR RPOD"/>
    <property type="match status" value="1"/>
</dbReference>
<keyword evidence="1" id="KW-0805">Transcription regulation</keyword>
<dbReference type="GO" id="GO:0006352">
    <property type="term" value="P:DNA-templated transcription initiation"/>
    <property type="evidence" value="ECO:0007669"/>
    <property type="project" value="InterPro"/>
</dbReference>
<keyword evidence="5" id="KW-0175">Coiled coil</keyword>
<dbReference type="PANTHER" id="PTHR30603">
    <property type="entry name" value="RNA POLYMERASE SIGMA FACTOR RPO"/>
    <property type="match status" value="1"/>
</dbReference>
<dbReference type="InterPro" id="IPR050239">
    <property type="entry name" value="Sigma-70_RNA_pol_init_factors"/>
</dbReference>
<reference evidence="8" key="1">
    <citation type="journal article" date="2007" name="ISME J.">
        <title>Fosmids of novel marine Planctomycetes from the Namibian and Oregon coast upwelling systems and their cross-comparison with planctomycete genomes.</title>
        <authorList>
            <person name="Woebken D."/>
            <person name="Teeling H."/>
            <person name="Wecker P."/>
            <person name="Dumitriu A."/>
            <person name="Kostadinov I."/>
            <person name="DeLong E.F."/>
            <person name="Amann R."/>
            <person name="Gloeckner F.O."/>
        </authorList>
    </citation>
    <scope>NUCLEOTIDE SEQUENCE</scope>
</reference>
<dbReference type="InterPro" id="IPR014284">
    <property type="entry name" value="RNA_pol_sigma-70_dom"/>
</dbReference>
<protein>
    <submittedName>
        <fullName evidence="8">RNA polymerase sigma factor</fullName>
    </submittedName>
</protein>
<evidence type="ECO:0000259" key="7">
    <source>
        <dbReference type="PROSITE" id="PS00716"/>
    </source>
</evidence>
<dbReference type="InterPro" id="IPR036388">
    <property type="entry name" value="WH-like_DNA-bd_sf"/>
</dbReference>
<evidence type="ECO:0000256" key="2">
    <source>
        <dbReference type="ARBA" id="ARBA00023082"/>
    </source>
</evidence>
<proteinExistence type="predicted"/>
<evidence type="ECO:0000256" key="6">
    <source>
        <dbReference type="SAM" id="MobiDB-lite"/>
    </source>
</evidence>
<dbReference type="GO" id="GO:0016987">
    <property type="term" value="F:sigma factor activity"/>
    <property type="evidence" value="ECO:0007669"/>
    <property type="project" value="UniProtKB-KW"/>
</dbReference>
<evidence type="ECO:0000256" key="1">
    <source>
        <dbReference type="ARBA" id="ARBA00023015"/>
    </source>
</evidence>
<dbReference type="PROSITE" id="PS00716">
    <property type="entry name" value="SIGMA70_2"/>
    <property type="match status" value="1"/>
</dbReference>
<keyword evidence="4" id="KW-0804">Transcription</keyword>
<dbReference type="Gene3D" id="1.10.10.10">
    <property type="entry name" value="Winged helix-like DNA-binding domain superfamily/Winged helix DNA-binding domain"/>
    <property type="match status" value="1"/>
</dbReference>
<dbReference type="InterPro" id="IPR007630">
    <property type="entry name" value="RNA_pol_sigma70_r4"/>
</dbReference>
<dbReference type="CDD" id="cd06171">
    <property type="entry name" value="Sigma70_r4"/>
    <property type="match status" value="1"/>
</dbReference>
<dbReference type="Pfam" id="PF04545">
    <property type="entry name" value="Sigma70_r4"/>
    <property type="match status" value="1"/>
</dbReference>
<dbReference type="InterPro" id="IPR013324">
    <property type="entry name" value="RNA_pol_sigma_r3/r4-like"/>
</dbReference>
<dbReference type="EMBL" id="EF591889">
    <property type="protein sequence ID" value="ABX10718.1"/>
    <property type="molecule type" value="Genomic_DNA"/>
</dbReference>
<name>A9LH47_9BACT</name>
<feature type="region of interest" description="Disordered" evidence="6">
    <location>
        <begin position="55"/>
        <end position="74"/>
    </location>
</feature>
<sequence>MNRDSQIPLTNFSLRLNPGLYVSGLRILIFDTHRLGIGATRTVVNLCTASKTRRRFGGNGNAMKTTSKARQRRGSVLDSEKRLVSLTAQEEQAKREKTARANRLLQNEVSFIYAAEFDEPDAARRIADPRHVETTIKSGRLKAPKDVPPHLAHLWKTALLKPEQEQQLFRRMNFLKFRANAARSRLNSGRPNVRVMVRTEKDLDDARQVRDHIIQANLRLVVSIARRFVTDFISLDELISDGNLILMKAVDRFNFSLGFRFSTYATHAVQRDFYRNYKNGRRRRVMEIATDPAVLFGSVVASDDEQQINDVHAVAYLKKLLVDALSPREQTILDMRLGLKADDGGKTLREVGEKLSISKERVRQLQTRAIEQVRELAIHDLGDHQPSANLL</sequence>